<dbReference type="RefSeq" id="WP_284304203.1">
    <property type="nucleotide sequence ID" value="NZ_BSUO01000001.1"/>
</dbReference>
<dbReference type="EMBL" id="BSUO01000001">
    <property type="protein sequence ID" value="GMA40515.1"/>
    <property type="molecule type" value="Genomic_DNA"/>
</dbReference>
<feature type="region of interest" description="Disordered" evidence="1">
    <location>
        <begin position="1"/>
        <end position="35"/>
    </location>
</feature>
<feature type="compositionally biased region" description="Low complexity" evidence="1">
    <location>
        <begin position="1"/>
        <end position="17"/>
    </location>
</feature>
<sequence>MTSSTPSAPSDTPDQPAGGPTDDVDQRPQPRSRARGNWRSLVLSMAAVAAVVLVLYSIVPRPEAVDQPPVDVVPVAQQAQRDDGLTVWIPELGEPGRPWKATSVRYRASEQGPKAWYAGYHRTDDDTVFVAVQQIPASSEDSLEQAWVEAAVSGGTRRGTVDVAGASWTSYATGGDPERRSLVGELGGLTTVVSGLADDRTLASVVGSLRPYQG</sequence>
<accession>A0ABQ6IT15</accession>
<gene>
    <name evidence="3" type="ORF">GCM10025883_25600</name>
</gene>
<evidence type="ECO:0000313" key="3">
    <source>
        <dbReference type="EMBL" id="GMA40515.1"/>
    </source>
</evidence>
<protein>
    <recommendedName>
        <fullName evidence="5">DUF4245 domain-containing protein</fullName>
    </recommendedName>
</protein>
<keyword evidence="2" id="KW-0472">Membrane</keyword>
<dbReference type="Pfam" id="PF14030">
    <property type="entry name" value="DUF4245"/>
    <property type="match status" value="1"/>
</dbReference>
<comment type="caution">
    <text evidence="3">The sequence shown here is derived from an EMBL/GenBank/DDBJ whole genome shotgun (WGS) entry which is preliminary data.</text>
</comment>
<feature type="transmembrane region" description="Helical" evidence="2">
    <location>
        <begin position="41"/>
        <end position="59"/>
    </location>
</feature>
<name>A0ABQ6IT15_9MICO</name>
<keyword evidence="4" id="KW-1185">Reference proteome</keyword>
<reference evidence="4" key="1">
    <citation type="journal article" date="2019" name="Int. J. Syst. Evol. Microbiol.">
        <title>The Global Catalogue of Microorganisms (GCM) 10K type strain sequencing project: providing services to taxonomists for standard genome sequencing and annotation.</title>
        <authorList>
            <consortium name="The Broad Institute Genomics Platform"/>
            <consortium name="The Broad Institute Genome Sequencing Center for Infectious Disease"/>
            <person name="Wu L."/>
            <person name="Ma J."/>
        </authorList>
    </citation>
    <scope>NUCLEOTIDE SEQUENCE [LARGE SCALE GENOMIC DNA]</scope>
    <source>
        <strain evidence="4">NBRC 113072</strain>
    </source>
</reference>
<evidence type="ECO:0000256" key="2">
    <source>
        <dbReference type="SAM" id="Phobius"/>
    </source>
</evidence>
<evidence type="ECO:0000313" key="4">
    <source>
        <dbReference type="Proteomes" id="UP001157126"/>
    </source>
</evidence>
<evidence type="ECO:0000256" key="1">
    <source>
        <dbReference type="SAM" id="MobiDB-lite"/>
    </source>
</evidence>
<dbReference type="InterPro" id="IPR025339">
    <property type="entry name" value="DUF4245"/>
</dbReference>
<proteinExistence type="predicted"/>
<keyword evidence="2" id="KW-1133">Transmembrane helix</keyword>
<dbReference type="Proteomes" id="UP001157126">
    <property type="component" value="Unassembled WGS sequence"/>
</dbReference>
<keyword evidence="2" id="KW-0812">Transmembrane</keyword>
<evidence type="ECO:0008006" key="5">
    <source>
        <dbReference type="Google" id="ProtNLM"/>
    </source>
</evidence>
<organism evidence="3 4">
    <name type="scientific">Mobilicoccus caccae</name>
    <dbReference type="NCBI Taxonomy" id="1859295"/>
    <lineage>
        <taxon>Bacteria</taxon>
        <taxon>Bacillati</taxon>
        <taxon>Actinomycetota</taxon>
        <taxon>Actinomycetes</taxon>
        <taxon>Micrococcales</taxon>
        <taxon>Dermatophilaceae</taxon>
        <taxon>Mobilicoccus</taxon>
    </lineage>
</organism>